<dbReference type="NCBIfam" id="NF033540">
    <property type="entry name" value="transpos_IS701"/>
    <property type="match status" value="1"/>
</dbReference>
<comment type="caution">
    <text evidence="3">The sequence shown here is derived from an EMBL/GenBank/DDBJ whole genome shotgun (WGS) entry which is preliminary data.</text>
</comment>
<accession>A0A2N8PFP1</accession>
<reference evidence="4" key="1">
    <citation type="submission" date="2015-09" db="EMBL/GenBank/DDBJ databases">
        <authorList>
            <person name="Graham D.E."/>
            <person name="Mahan K.M."/>
            <person name="Klingeman D.M."/>
            <person name="Fida T."/>
            <person name="Giannone R.J."/>
            <person name="Hettich R.L."/>
            <person name="Parry R.J."/>
            <person name="Spain J.C."/>
        </authorList>
    </citation>
    <scope>NUCLEOTIDE SEQUENCE [LARGE SCALE GENOMIC DNA]</scope>
    <source>
        <strain evidence="4">JCM 4701</strain>
    </source>
</reference>
<evidence type="ECO:0000313" key="3">
    <source>
        <dbReference type="EMBL" id="PNE39839.1"/>
    </source>
</evidence>
<proteinExistence type="predicted"/>
<sequence>MHAELLDISPVVTDGEWAEEWSDRLEDLLVEVGYVFPRWELRRRAADCIRGLLAPLSRKNGWQLAEYAGEATPWGQQHLLDRSRWDVDALRDFTRRYVIDGLADDGEGAGPGGCGVLVVDETGFAKRGDASAAVAREYSGTLGGVFPCQIGVMAAWATGAGQALIDRELYMPREWTGDRTRCRAAHIPDEVGFQTKPRLAEKMIKRALPDLPAGRIWVAADEVYGRDSAFRAFLEAHRLPYAVAVQANQTILARPGWRHASRLVERCAREEDWLTLPAGPSQLGSRMWQWWVRRIPDPDTEIGNGEWARWLIARRRPDPAGRARLLPGLGPADTPVEELVTVPGARWRVEEAIKLAKSACGLADYEVRSFHGWYRHITLTQLAAAFLAVQDATTLRAHGPARSQRFAQDPAAAAPAHTGGSR</sequence>
<dbReference type="InterPro" id="IPR038721">
    <property type="entry name" value="IS701-like_DDE_dom"/>
</dbReference>
<gene>
    <name evidence="3" type="ORF">AOB60_01410</name>
</gene>
<name>A0A2N8PFP1_STRNR</name>
<dbReference type="PANTHER" id="PTHR33627:SF1">
    <property type="entry name" value="TRANSPOSASE"/>
    <property type="match status" value="1"/>
</dbReference>
<dbReference type="SUPFAM" id="SSF53098">
    <property type="entry name" value="Ribonuclease H-like"/>
    <property type="match status" value="1"/>
</dbReference>
<dbReference type="InterPro" id="IPR039365">
    <property type="entry name" value="IS701-like"/>
</dbReference>
<dbReference type="Pfam" id="PF13546">
    <property type="entry name" value="DDE_5"/>
    <property type="match status" value="1"/>
</dbReference>
<feature type="domain" description="Transposase IS701-like DDE" evidence="2">
    <location>
        <begin position="36"/>
        <end position="251"/>
    </location>
</feature>
<evidence type="ECO:0000259" key="2">
    <source>
        <dbReference type="Pfam" id="PF13546"/>
    </source>
</evidence>
<keyword evidence="4" id="KW-1185">Reference proteome</keyword>
<dbReference type="InterPro" id="IPR012337">
    <property type="entry name" value="RNaseH-like_sf"/>
</dbReference>
<dbReference type="EMBL" id="LJSN01000002">
    <property type="protein sequence ID" value="PNE39839.1"/>
    <property type="molecule type" value="Genomic_DNA"/>
</dbReference>
<dbReference type="PANTHER" id="PTHR33627">
    <property type="entry name" value="TRANSPOSASE"/>
    <property type="match status" value="1"/>
</dbReference>
<organism evidence="3 4">
    <name type="scientific">Streptomyces noursei</name>
    <name type="common">Streptomyces albulus</name>
    <dbReference type="NCBI Taxonomy" id="1971"/>
    <lineage>
        <taxon>Bacteria</taxon>
        <taxon>Bacillati</taxon>
        <taxon>Actinomycetota</taxon>
        <taxon>Actinomycetes</taxon>
        <taxon>Kitasatosporales</taxon>
        <taxon>Streptomycetaceae</taxon>
        <taxon>Streptomyces</taxon>
    </lineage>
</organism>
<evidence type="ECO:0000256" key="1">
    <source>
        <dbReference type="SAM" id="MobiDB-lite"/>
    </source>
</evidence>
<dbReference type="AlphaFoldDB" id="A0A2N8PFP1"/>
<dbReference type="RefSeq" id="WP_102922520.1">
    <property type="nucleotide sequence ID" value="NZ_LJSN01000002.1"/>
</dbReference>
<protein>
    <recommendedName>
        <fullName evidence="2">Transposase IS701-like DDE domain-containing protein</fullName>
    </recommendedName>
</protein>
<dbReference type="Proteomes" id="UP000236047">
    <property type="component" value="Unassembled WGS sequence"/>
</dbReference>
<evidence type="ECO:0000313" key="4">
    <source>
        <dbReference type="Proteomes" id="UP000236047"/>
    </source>
</evidence>
<feature type="region of interest" description="Disordered" evidence="1">
    <location>
        <begin position="399"/>
        <end position="422"/>
    </location>
</feature>